<protein>
    <recommendedName>
        <fullName evidence="2">Protein CPL1-like domain-containing protein</fullName>
    </recommendedName>
</protein>
<evidence type="ECO:0000256" key="1">
    <source>
        <dbReference type="SAM" id="SignalP"/>
    </source>
</evidence>
<keyword evidence="1" id="KW-0732">Signal</keyword>
<dbReference type="InterPro" id="IPR038955">
    <property type="entry name" value="PriA/CPL1_fungi"/>
</dbReference>
<evidence type="ECO:0000259" key="2">
    <source>
        <dbReference type="Pfam" id="PF21671"/>
    </source>
</evidence>
<reference evidence="3 4" key="1">
    <citation type="submission" date="2019-12" db="EMBL/GenBank/DDBJ databases">
        <authorList>
            <person name="Floudas D."/>
            <person name="Bentzer J."/>
            <person name="Ahren D."/>
            <person name="Johansson T."/>
            <person name="Persson P."/>
            <person name="Tunlid A."/>
        </authorList>
    </citation>
    <scope>NUCLEOTIDE SEQUENCE [LARGE SCALE GENOMIC DNA]</scope>
    <source>
        <strain evidence="3 4">CBS 102.39</strain>
    </source>
</reference>
<dbReference type="Proteomes" id="UP000521872">
    <property type="component" value="Unassembled WGS sequence"/>
</dbReference>
<dbReference type="Pfam" id="PF21671">
    <property type="entry name" value="CPL1-like"/>
    <property type="match status" value="1"/>
</dbReference>
<dbReference type="AlphaFoldDB" id="A0A8H4R3D6"/>
<name>A0A8H4R3D6_9AGAR</name>
<keyword evidence="4" id="KW-1185">Reference proteome</keyword>
<proteinExistence type="predicted"/>
<dbReference type="PANTHER" id="PTHR35192:SF2">
    <property type="entry name" value="APPLE DOMAIN-CONTAINING PROTEIN"/>
    <property type="match status" value="1"/>
</dbReference>
<sequence length="282" mass="29366">MRKTLLKCAVLISSFIVAASAGGTDACGEVNGFLQVPNQFFPGQTVNAGLISACLCVSGIPSFIALNPAAILGISFAGKAAVTQALTNMITGGKNYGTCYYPDHSSPQCQFGNPCGFTLTTIPLYPNRYTPYPSYGPATDCVCSAPYIVCNGKCTLSSACPSYGYSRRSMTGSPDLRCPAGLEACPIMGRSSLSWECVNTKEDLESCGGCIITSSNNYNSRSKKEGVDCTAIQGVSDVSCITGQCVVDRCMPGYSVNASGDSCVPVSFKKPALAGSGFFAQD</sequence>
<organism evidence="3 4">
    <name type="scientific">Agrocybe pediades</name>
    <dbReference type="NCBI Taxonomy" id="84607"/>
    <lineage>
        <taxon>Eukaryota</taxon>
        <taxon>Fungi</taxon>
        <taxon>Dikarya</taxon>
        <taxon>Basidiomycota</taxon>
        <taxon>Agaricomycotina</taxon>
        <taxon>Agaricomycetes</taxon>
        <taxon>Agaricomycetidae</taxon>
        <taxon>Agaricales</taxon>
        <taxon>Agaricineae</taxon>
        <taxon>Strophariaceae</taxon>
        <taxon>Agrocybe</taxon>
    </lineage>
</organism>
<dbReference type="EMBL" id="JAACJL010000002">
    <property type="protein sequence ID" value="KAF4622517.1"/>
    <property type="molecule type" value="Genomic_DNA"/>
</dbReference>
<dbReference type="PANTHER" id="PTHR35192">
    <property type="entry name" value="PROTEIN, PUTATIVE-RELATED"/>
    <property type="match status" value="1"/>
</dbReference>
<dbReference type="InterPro" id="IPR048661">
    <property type="entry name" value="CPL1-like"/>
</dbReference>
<evidence type="ECO:0000313" key="4">
    <source>
        <dbReference type="Proteomes" id="UP000521872"/>
    </source>
</evidence>
<evidence type="ECO:0000313" key="3">
    <source>
        <dbReference type="EMBL" id="KAF4622517.1"/>
    </source>
</evidence>
<accession>A0A8H4R3D6</accession>
<feature type="chain" id="PRO_5034209512" description="Protein CPL1-like domain-containing protein" evidence="1">
    <location>
        <begin position="22"/>
        <end position="282"/>
    </location>
</feature>
<gene>
    <name evidence="3" type="ORF">D9613_009356</name>
</gene>
<feature type="domain" description="Protein CPL1-like" evidence="2">
    <location>
        <begin position="195"/>
        <end position="264"/>
    </location>
</feature>
<comment type="caution">
    <text evidence="3">The sequence shown here is derived from an EMBL/GenBank/DDBJ whole genome shotgun (WGS) entry which is preliminary data.</text>
</comment>
<feature type="signal peptide" evidence="1">
    <location>
        <begin position="1"/>
        <end position="21"/>
    </location>
</feature>